<protein>
    <recommendedName>
        <fullName evidence="1">Wadjet protein JetD C-terminal domain-containing protein</fullName>
    </recommendedName>
</protein>
<dbReference type="AlphaFoldDB" id="A0A1S8SKM0"/>
<evidence type="ECO:0000313" key="3">
    <source>
        <dbReference type="Proteomes" id="UP000190973"/>
    </source>
</evidence>
<dbReference type="RefSeq" id="WP_077836966.1">
    <property type="nucleotide sequence ID" value="NZ_JABTAE010000001.1"/>
</dbReference>
<accession>A0A1S8SKM0</accession>
<dbReference type="Proteomes" id="UP000190973">
    <property type="component" value="Unassembled WGS sequence"/>
</dbReference>
<organism evidence="2 3">
    <name type="scientific">Clostridium beijerinckii</name>
    <name type="common">Clostridium MP</name>
    <dbReference type="NCBI Taxonomy" id="1520"/>
    <lineage>
        <taxon>Bacteria</taxon>
        <taxon>Bacillati</taxon>
        <taxon>Bacillota</taxon>
        <taxon>Clostridia</taxon>
        <taxon>Eubacteriales</taxon>
        <taxon>Clostridiaceae</taxon>
        <taxon>Clostridium</taxon>
    </lineage>
</organism>
<proteinExistence type="predicted"/>
<dbReference type="InterPro" id="IPR024534">
    <property type="entry name" value="JetD_C"/>
</dbReference>
<dbReference type="EMBL" id="LZZI01000001">
    <property type="protein sequence ID" value="OOM66068.1"/>
    <property type="molecule type" value="Genomic_DNA"/>
</dbReference>
<comment type="caution">
    <text evidence="2">The sequence shown here is derived from an EMBL/GenBank/DDBJ whole genome shotgun (WGS) entry which is preliminary data.</text>
</comment>
<gene>
    <name evidence="2" type="ORF">CLBCK_00240</name>
</gene>
<dbReference type="Pfam" id="PF09983">
    <property type="entry name" value="JetD_C"/>
    <property type="match status" value="1"/>
</dbReference>
<reference evidence="2 3" key="1">
    <citation type="submission" date="2016-05" db="EMBL/GenBank/DDBJ databases">
        <title>Microbial solvent formation.</title>
        <authorList>
            <person name="Poehlein A."/>
            <person name="Montoya Solano J.D."/>
            <person name="Flitsch S."/>
            <person name="Krabben P."/>
            <person name="Duerre P."/>
            <person name="Daniel R."/>
        </authorList>
    </citation>
    <scope>NUCLEOTIDE SEQUENCE [LARGE SCALE GENOMIC DNA]</scope>
    <source>
        <strain evidence="2 3">DSM 53</strain>
    </source>
</reference>
<name>A0A1S8SKM0_CLOBE</name>
<dbReference type="Gene3D" id="3.40.1360.10">
    <property type="match status" value="1"/>
</dbReference>
<evidence type="ECO:0000313" key="2">
    <source>
        <dbReference type="EMBL" id="OOM66068.1"/>
    </source>
</evidence>
<sequence length="393" mass="45805">MRNYKKILLDKLIDSYESSVIYKGDALRDTQIYLKFNLKSIKEYFDELNYKYKEEIDVACNQLEIEKLIKVYKGKGYKSHIIEKIQLNLENIEAAYLYLNRKEKKQKEDEVSTLLESYKEREDALGNFATYITDKLKSNGSVKKYLDIDNVSECKDILKGIDEVLKQDEEIFRRNFSVKVYGDSKRYEAIEGKIIKIIKDFSSDEVLNDYNILKNYTYVYFKGDISLRLKESKIDANDFLGGIAVSSKDIENIKEIKVSGSKLVTIENLTSFNNYTGDGGVIYLGGYHNSVRQKLLIKIYSENPHINYYHSGDIDAGGFKILVHLRRKTKIPFKTLNMDSETLRENINYAKELTTNDVNEINRLLESEEYKDYTDVLSTIIKLNKKLEQEIVF</sequence>
<evidence type="ECO:0000259" key="1">
    <source>
        <dbReference type="Pfam" id="PF09983"/>
    </source>
</evidence>
<feature type="domain" description="Wadjet protein JetD C-terminal" evidence="1">
    <location>
        <begin position="228"/>
        <end position="392"/>
    </location>
</feature>